<dbReference type="EMBL" id="CP053418">
    <property type="protein sequence ID" value="QJW85941.1"/>
    <property type="molecule type" value="Genomic_DNA"/>
</dbReference>
<reference evidence="3 4" key="2">
    <citation type="submission" date="2020-05" db="EMBL/GenBank/DDBJ databases">
        <authorList>
            <person name="Khan S.A."/>
            <person name="Jeon C.O."/>
            <person name="Chun B.H."/>
        </authorList>
    </citation>
    <scope>NUCLEOTIDE SEQUENCE [LARGE SCALE GENOMIC DNA]</scope>
    <source>
        <strain evidence="3 4">H242</strain>
    </source>
</reference>
<dbReference type="InterPro" id="IPR012347">
    <property type="entry name" value="Ferritin-like"/>
</dbReference>
<dbReference type="PANTHER" id="PTHR36933">
    <property type="entry name" value="SLL0788 PROTEIN"/>
    <property type="match status" value="1"/>
</dbReference>
<evidence type="ECO:0000313" key="4">
    <source>
        <dbReference type="Proteomes" id="UP000500826"/>
    </source>
</evidence>
<protein>
    <submittedName>
        <fullName evidence="3">DUF305 domain-containing protein</fullName>
    </submittedName>
</protein>
<feature type="compositionally biased region" description="Low complexity" evidence="1">
    <location>
        <begin position="1"/>
        <end position="11"/>
    </location>
</feature>
<dbReference type="Gene3D" id="1.20.1260.10">
    <property type="match status" value="1"/>
</dbReference>
<name>A0ABX6PA31_9BURK</name>
<evidence type="ECO:0000256" key="1">
    <source>
        <dbReference type="SAM" id="MobiDB-lite"/>
    </source>
</evidence>
<dbReference type="PANTHER" id="PTHR36933:SF1">
    <property type="entry name" value="SLL0788 PROTEIN"/>
    <property type="match status" value="1"/>
</dbReference>
<accession>A0ABX6PA31</accession>
<sequence>MAVAQSSSHGSSGHGSQGHAAQGQAASKSQGAKVDMHASMMAGMQKMQEMKPTGDTDKDFAMMMRMHHQQAVEMAQAELQGGKSPELKEMAQKIIRDQKKEIGQLDKWLAKNK</sequence>
<proteinExistence type="predicted"/>
<dbReference type="InterPro" id="IPR005183">
    <property type="entry name" value="DUF305_CopM-like"/>
</dbReference>
<reference evidence="3 4" key="1">
    <citation type="submission" date="2020-05" db="EMBL/GenBank/DDBJ databases">
        <title>Ramlibacter rhizophilus sp. nov., isolated from rhizosphere soil of national flower Mugunghwa from South Korea.</title>
        <authorList>
            <person name="Zheng-Fei Y."/>
            <person name="Huan T."/>
        </authorList>
    </citation>
    <scope>NUCLEOTIDE SEQUENCE [LARGE SCALE GENOMIC DNA]</scope>
    <source>
        <strain evidence="3 4">H242</strain>
    </source>
</reference>
<dbReference type="Pfam" id="PF03713">
    <property type="entry name" value="DUF305"/>
    <property type="match status" value="1"/>
</dbReference>
<feature type="compositionally biased region" description="Low complexity" evidence="1">
    <location>
        <begin position="17"/>
        <end position="33"/>
    </location>
</feature>
<keyword evidence="4" id="KW-1185">Reference proteome</keyword>
<gene>
    <name evidence="3" type="ORF">HK414_26545</name>
</gene>
<feature type="compositionally biased region" description="Basic and acidic residues" evidence="1">
    <location>
        <begin position="48"/>
        <end position="59"/>
    </location>
</feature>
<feature type="region of interest" description="Disordered" evidence="1">
    <location>
        <begin position="1"/>
        <end position="59"/>
    </location>
</feature>
<dbReference type="Proteomes" id="UP000500826">
    <property type="component" value="Chromosome"/>
</dbReference>
<organism evidence="3 4">
    <name type="scientific">Ramlibacter terrae</name>
    <dbReference type="NCBI Taxonomy" id="2732511"/>
    <lineage>
        <taxon>Bacteria</taxon>
        <taxon>Pseudomonadati</taxon>
        <taxon>Pseudomonadota</taxon>
        <taxon>Betaproteobacteria</taxon>
        <taxon>Burkholderiales</taxon>
        <taxon>Comamonadaceae</taxon>
        <taxon>Ramlibacter</taxon>
    </lineage>
</organism>
<evidence type="ECO:0000313" key="3">
    <source>
        <dbReference type="EMBL" id="QJW85941.1"/>
    </source>
</evidence>
<evidence type="ECO:0000259" key="2">
    <source>
        <dbReference type="Pfam" id="PF03713"/>
    </source>
</evidence>
<feature type="domain" description="DUF305" evidence="2">
    <location>
        <begin position="22"/>
        <end position="109"/>
    </location>
</feature>